<feature type="compositionally biased region" description="Polar residues" evidence="2">
    <location>
        <begin position="521"/>
        <end position="533"/>
    </location>
</feature>
<evidence type="ECO:0000313" key="4">
    <source>
        <dbReference type="Proteomes" id="UP001219518"/>
    </source>
</evidence>
<evidence type="ECO:0000313" key="3">
    <source>
        <dbReference type="EMBL" id="KAK3911670.1"/>
    </source>
</evidence>
<feature type="region of interest" description="Disordered" evidence="2">
    <location>
        <begin position="114"/>
        <end position="200"/>
    </location>
</feature>
<comment type="caution">
    <text evidence="3">The sequence shown here is derived from an EMBL/GenBank/DDBJ whole genome shotgun (WGS) entry which is preliminary data.</text>
</comment>
<feature type="compositionally biased region" description="Basic and acidic residues" evidence="2">
    <location>
        <begin position="509"/>
        <end position="518"/>
    </location>
</feature>
<feature type="compositionally biased region" description="Basic and acidic residues" evidence="2">
    <location>
        <begin position="156"/>
        <end position="188"/>
    </location>
</feature>
<dbReference type="EMBL" id="JAHWGI010000284">
    <property type="protein sequence ID" value="KAK3911670.1"/>
    <property type="molecule type" value="Genomic_DNA"/>
</dbReference>
<evidence type="ECO:0000256" key="2">
    <source>
        <dbReference type="SAM" id="MobiDB-lite"/>
    </source>
</evidence>
<feature type="coiled-coil region" evidence="1">
    <location>
        <begin position="247"/>
        <end position="274"/>
    </location>
</feature>
<dbReference type="AlphaFoldDB" id="A0AAE1H132"/>
<reference evidence="3" key="1">
    <citation type="submission" date="2021-07" db="EMBL/GenBank/DDBJ databases">
        <authorList>
            <person name="Catto M.A."/>
            <person name="Jacobson A."/>
            <person name="Kennedy G."/>
            <person name="Labadie P."/>
            <person name="Hunt B.G."/>
            <person name="Srinivasan R."/>
        </authorList>
    </citation>
    <scope>NUCLEOTIDE SEQUENCE</scope>
    <source>
        <strain evidence="3">PL_HMW_Pooled</strain>
        <tissue evidence="3">Head</tissue>
    </source>
</reference>
<sequence>MGDVVTNFFVAAKFIDSRSLDKSLMSNDIFVVDCDQHKYWAFKPKNLTDFDNISTKYGAIKGDQMHYLKIVKLAENHDDLGYGRISIPKRWSFGVGSEPLSTFRFVSEGEAAKQMSKSSRSAFKRERAQNVITPGRKCDNEPKKKSSKHKRRANKEKRQEVKHGDQDEKKTDNGEKKAESKEQKSVRIDDDDNEPDNSNIQTGLLAMAGVDASGKDMEVRESCLQCVLYESDIEEAKQKINHPQKQLDLSKSDLQAAKETIKDLNDELAKVRDSEGLTKKEMLDLLQANLKGTFISDKNFLKDETFLVESHRSDRIDVPEGKVYCGNGIIVSKGDLLDAAKGNTFGRRVARIIDVMYEGETHQHFLSGVAARAPPGLKIFKITDNEVKAIKKILKALPGWENMAKVDINSTNICSSIKNYTSQCLTNYLKNNGYLEKTVRKPTASRKPRRSLSESSVDTSVRGKASRKSKKRAISESSEDSDLDHDGRMPKKNKEEESSSEDNSDDDERLPKKNKGDNEEVGSSSEDSSPADD</sequence>
<feature type="compositionally biased region" description="Basic and acidic residues" evidence="2">
    <location>
        <begin position="484"/>
        <end position="497"/>
    </location>
</feature>
<protein>
    <submittedName>
        <fullName evidence="3">Myosin-7</fullName>
    </submittedName>
</protein>
<feature type="region of interest" description="Disordered" evidence="2">
    <location>
        <begin position="439"/>
        <end position="533"/>
    </location>
</feature>
<keyword evidence="1" id="KW-0175">Coiled coil</keyword>
<accession>A0AAE1H132</accession>
<dbReference type="Proteomes" id="UP001219518">
    <property type="component" value="Unassembled WGS sequence"/>
</dbReference>
<proteinExistence type="predicted"/>
<name>A0AAE1H132_9NEOP</name>
<organism evidence="3 4">
    <name type="scientific">Frankliniella fusca</name>
    <dbReference type="NCBI Taxonomy" id="407009"/>
    <lineage>
        <taxon>Eukaryota</taxon>
        <taxon>Metazoa</taxon>
        <taxon>Ecdysozoa</taxon>
        <taxon>Arthropoda</taxon>
        <taxon>Hexapoda</taxon>
        <taxon>Insecta</taxon>
        <taxon>Pterygota</taxon>
        <taxon>Neoptera</taxon>
        <taxon>Paraneoptera</taxon>
        <taxon>Thysanoptera</taxon>
        <taxon>Terebrantia</taxon>
        <taxon>Thripoidea</taxon>
        <taxon>Thripidae</taxon>
        <taxon>Frankliniella</taxon>
    </lineage>
</organism>
<feature type="compositionally biased region" description="Acidic residues" evidence="2">
    <location>
        <begin position="498"/>
        <end position="508"/>
    </location>
</feature>
<evidence type="ECO:0000256" key="1">
    <source>
        <dbReference type="SAM" id="Coils"/>
    </source>
</evidence>
<reference evidence="3" key="2">
    <citation type="journal article" date="2023" name="BMC Genomics">
        <title>Pest status, molecular evolution, and epigenetic factors derived from the genome assembly of Frankliniella fusca, a thysanopteran phytovirus vector.</title>
        <authorList>
            <person name="Catto M.A."/>
            <person name="Labadie P.E."/>
            <person name="Jacobson A.L."/>
            <person name="Kennedy G.G."/>
            <person name="Srinivasan R."/>
            <person name="Hunt B.G."/>
        </authorList>
    </citation>
    <scope>NUCLEOTIDE SEQUENCE</scope>
    <source>
        <strain evidence="3">PL_HMW_Pooled</strain>
    </source>
</reference>
<feature type="compositionally biased region" description="Basic residues" evidence="2">
    <location>
        <begin position="145"/>
        <end position="155"/>
    </location>
</feature>
<gene>
    <name evidence="3" type="ORF">KUF71_021331</name>
</gene>
<keyword evidence="4" id="KW-1185">Reference proteome</keyword>